<dbReference type="AlphaFoldDB" id="A0A0K2T3X9"/>
<proteinExistence type="predicted"/>
<evidence type="ECO:0000313" key="1">
    <source>
        <dbReference type="EMBL" id="CDW20485.1"/>
    </source>
</evidence>
<feature type="non-terminal residue" evidence="1">
    <location>
        <position position="1"/>
    </location>
</feature>
<sequence>ERWDEVLILQIKVESQVFAHKSKFLNIFRVQFNSPVKKIKYFRGYIIFSETIIIILKPSRIESLII</sequence>
<reference evidence="1" key="1">
    <citation type="submission" date="2014-05" db="EMBL/GenBank/DDBJ databases">
        <authorList>
            <person name="Chronopoulou M."/>
        </authorList>
    </citation>
    <scope>NUCLEOTIDE SEQUENCE</scope>
    <source>
        <tissue evidence="1">Whole organism</tissue>
    </source>
</reference>
<protein>
    <submittedName>
        <fullName evidence="1">Uncharacterized protein</fullName>
    </submittedName>
</protein>
<organism evidence="1">
    <name type="scientific">Lepeophtheirus salmonis</name>
    <name type="common">Salmon louse</name>
    <name type="synonym">Caligus salmonis</name>
    <dbReference type="NCBI Taxonomy" id="72036"/>
    <lineage>
        <taxon>Eukaryota</taxon>
        <taxon>Metazoa</taxon>
        <taxon>Ecdysozoa</taxon>
        <taxon>Arthropoda</taxon>
        <taxon>Crustacea</taxon>
        <taxon>Multicrustacea</taxon>
        <taxon>Hexanauplia</taxon>
        <taxon>Copepoda</taxon>
        <taxon>Siphonostomatoida</taxon>
        <taxon>Caligidae</taxon>
        <taxon>Lepeophtheirus</taxon>
    </lineage>
</organism>
<dbReference type="EMBL" id="HACA01003124">
    <property type="protein sequence ID" value="CDW20485.1"/>
    <property type="molecule type" value="Transcribed_RNA"/>
</dbReference>
<name>A0A0K2T3X9_LEPSM</name>
<accession>A0A0K2T3X9</accession>